<dbReference type="InterPro" id="IPR012334">
    <property type="entry name" value="Pectin_lyas_fold"/>
</dbReference>
<keyword evidence="10" id="KW-1015">Disulfide bond</keyword>
<evidence type="ECO:0000256" key="4">
    <source>
        <dbReference type="ARBA" id="ARBA00007786"/>
    </source>
</evidence>
<evidence type="ECO:0000256" key="13">
    <source>
        <dbReference type="ARBA" id="ARBA00047928"/>
    </source>
</evidence>
<dbReference type="EMBL" id="KI630180">
    <property type="protein sequence ID" value="EYU45539.1"/>
    <property type="molecule type" value="Genomic_DNA"/>
</dbReference>
<dbReference type="FunFam" id="1.20.140.40:FF:000001">
    <property type="entry name" value="Pectinesterase"/>
    <property type="match status" value="1"/>
</dbReference>
<organism evidence="18 19">
    <name type="scientific">Erythranthe guttata</name>
    <name type="common">Yellow monkey flower</name>
    <name type="synonym">Mimulus guttatus</name>
    <dbReference type="NCBI Taxonomy" id="4155"/>
    <lineage>
        <taxon>Eukaryota</taxon>
        <taxon>Viridiplantae</taxon>
        <taxon>Streptophyta</taxon>
        <taxon>Embryophyta</taxon>
        <taxon>Tracheophyta</taxon>
        <taxon>Spermatophyta</taxon>
        <taxon>Magnoliopsida</taxon>
        <taxon>eudicotyledons</taxon>
        <taxon>Gunneridae</taxon>
        <taxon>Pentapetalae</taxon>
        <taxon>asterids</taxon>
        <taxon>lamiids</taxon>
        <taxon>Lamiales</taxon>
        <taxon>Phrymaceae</taxon>
        <taxon>Erythranthe</taxon>
    </lineage>
</organism>
<name>A0A022RZN1_ERYGU</name>
<dbReference type="STRING" id="4155.A0A022RZN1"/>
<evidence type="ECO:0000256" key="15">
    <source>
        <dbReference type="PROSITE-ProRule" id="PRU10040"/>
    </source>
</evidence>
<dbReference type="CDD" id="cd15798">
    <property type="entry name" value="PMEI-like_3"/>
    <property type="match status" value="1"/>
</dbReference>
<dbReference type="GO" id="GO:0030599">
    <property type="term" value="F:pectinesterase activity"/>
    <property type="evidence" value="ECO:0000318"/>
    <property type="project" value="GO_Central"/>
</dbReference>
<keyword evidence="9 16" id="KW-0063">Aspartyl esterase</keyword>
<reference evidence="18 19" key="1">
    <citation type="journal article" date="2013" name="Proc. Natl. Acad. Sci. U.S.A.">
        <title>Fine-scale variation in meiotic recombination in Mimulus inferred from population shotgun sequencing.</title>
        <authorList>
            <person name="Hellsten U."/>
            <person name="Wright K.M."/>
            <person name="Jenkins J."/>
            <person name="Shu S."/>
            <person name="Yuan Y."/>
            <person name="Wessler S.R."/>
            <person name="Schmutz J."/>
            <person name="Willis J.H."/>
            <person name="Rokhsar D.S."/>
        </authorList>
    </citation>
    <scope>NUCLEOTIDE SEQUENCE [LARGE SCALE GENOMIC DNA]</scope>
    <source>
        <strain evidence="19">cv. DUN x IM62</strain>
    </source>
</reference>
<evidence type="ECO:0000256" key="8">
    <source>
        <dbReference type="ARBA" id="ARBA00022801"/>
    </source>
</evidence>
<evidence type="ECO:0000313" key="19">
    <source>
        <dbReference type="Proteomes" id="UP000030748"/>
    </source>
</evidence>
<dbReference type="GO" id="GO:0046910">
    <property type="term" value="F:pectinesterase inhibitor activity"/>
    <property type="evidence" value="ECO:0000318"/>
    <property type="project" value="GO_Central"/>
</dbReference>
<comment type="subcellular location">
    <subcellularLocation>
        <location evidence="1">Secreted</location>
        <location evidence="1">Cell wall</location>
    </subcellularLocation>
</comment>
<comment type="catalytic activity">
    <reaction evidence="13 16">
        <text>[(1-&gt;4)-alpha-D-galacturonosyl methyl ester](n) + n H2O = [(1-&gt;4)-alpha-D-galacturonosyl](n) + n methanol + n H(+)</text>
        <dbReference type="Rhea" id="RHEA:22380"/>
        <dbReference type="Rhea" id="RHEA-COMP:14570"/>
        <dbReference type="Rhea" id="RHEA-COMP:14573"/>
        <dbReference type="ChEBI" id="CHEBI:15377"/>
        <dbReference type="ChEBI" id="CHEBI:15378"/>
        <dbReference type="ChEBI" id="CHEBI:17790"/>
        <dbReference type="ChEBI" id="CHEBI:140522"/>
        <dbReference type="ChEBI" id="CHEBI:140523"/>
        <dbReference type="EC" id="3.1.1.11"/>
    </reaction>
</comment>
<evidence type="ECO:0000256" key="5">
    <source>
        <dbReference type="ARBA" id="ARBA00013229"/>
    </source>
</evidence>
<evidence type="ECO:0000256" key="2">
    <source>
        <dbReference type="ARBA" id="ARBA00005184"/>
    </source>
</evidence>
<dbReference type="NCBIfam" id="TIGR01614">
    <property type="entry name" value="PME_inhib"/>
    <property type="match status" value="1"/>
</dbReference>
<dbReference type="GO" id="GO:0045490">
    <property type="term" value="P:pectin catabolic process"/>
    <property type="evidence" value="ECO:0007669"/>
    <property type="project" value="UniProtKB-UniRule"/>
</dbReference>
<feature type="active site" evidence="15">
    <location>
        <position position="379"/>
    </location>
</feature>
<evidence type="ECO:0000256" key="7">
    <source>
        <dbReference type="ARBA" id="ARBA00022525"/>
    </source>
</evidence>
<evidence type="ECO:0000256" key="3">
    <source>
        <dbReference type="ARBA" id="ARBA00006027"/>
    </source>
</evidence>
<evidence type="ECO:0000256" key="14">
    <source>
        <dbReference type="ARBA" id="ARBA00057335"/>
    </source>
</evidence>
<comment type="pathway">
    <text evidence="2 16">Glycan metabolism; pectin degradation; 2-dehydro-3-deoxy-D-gluconate from pectin: step 1/5.</text>
</comment>
<keyword evidence="11" id="KW-0325">Glycoprotein</keyword>
<dbReference type="PROSITE" id="PS00503">
    <property type="entry name" value="PECTINESTERASE_2"/>
    <property type="match status" value="1"/>
</dbReference>
<comment type="similarity">
    <text evidence="4">In the C-terminal section; belongs to the pectinesterase family.</text>
</comment>
<accession>A0A022RZN1</accession>
<dbReference type="Proteomes" id="UP000030748">
    <property type="component" value="Unassembled WGS sequence"/>
</dbReference>
<dbReference type="FunFam" id="2.160.20.10:FF:000001">
    <property type="entry name" value="Pectinesterase"/>
    <property type="match status" value="1"/>
</dbReference>
<dbReference type="InterPro" id="IPR006501">
    <property type="entry name" value="Pectinesterase_inhib_dom"/>
</dbReference>
<dbReference type="InterPro" id="IPR033131">
    <property type="entry name" value="Pectinesterase_Asp_AS"/>
</dbReference>
<dbReference type="PANTHER" id="PTHR31707">
    <property type="entry name" value="PECTINESTERASE"/>
    <property type="match status" value="1"/>
</dbReference>
<dbReference type="SUPFAM" id="SSF101148">
    <property type="entry name" value="Plant invertase/pectin methylesterase inhibitor"/>
    <property type="match status" value="1"/>
</dbReference>
<dbReference type="UniPathway" id="UPA00545">
    <property type="reaction ID" value="UER00823"/>
</dbReference>
<evidence type="ECO:0000256" key="11">
    <source>
        <dbReference type="ARBA" id="ARBA00023180"/>
    </source>
</evidence>
<proteinExistence type="inferred from homology"/>
<dbReference type="Pfam" id="PF04043">
    <property type="entry name" value="PMEI"/>
    <property type="match status" value="1"/>
</dbReference>
<evidence type="ECO:0000256" key="12">
    <source>
        <dbReference type="ARBA" id="ARBA00023316"/>
    </source>
</evidence>
<evidence type="ECO:0000256" key="10">
    <source>
        <dbReference type="ARBA" id="ARBA00023157"/>
    </source>
</evidence>
<dbReference type="Pfam" id="PF01095">
    <property type="entry name" value="Pectinesterase"/>
    <property type="match status" value="1"/>
</dbReference>
<sequence length="543" mass="58755">MVICVTVGVSGRNKSGGDAAASSSNGGVSTSTKAVHAICTPTDYKETCESSLAGANTTDPKELIKVAFNAAVNNIADAIKNSTLMKDAAADNSTKDALDVCNDVLESAVDDLRRAGDKVGEFDATKMDEYVEDLKVWLSAVITYQETCIDAFENTTGDTAEKMKNLLKTARELSSNSLAMVSDISSILGQLQLGNLGGGGASSGRRLMSEEEEPYWTKGRLLAANPLKPNAVVAQDGSGQFKTIKEAINTIPKKNNQTFIIYIKAGLYKEHVEIPKKVNKVVFIGDGPFKTRITGSKSFAGGVKTFQTATVAVNGEEFTAKNIAFENTAGAEGHQAVALRVSADKAIFQNVAIDGYQDTLYAHNYRQYYRDCTISGTIDFIFGDSLCLFQNCVFIVRKPMDNQACMVTAQGRVDPRSVGAIVIQNSHITAEPAFLSTKPAIDAYLGRPWKELSRTIIMQSEIDGFISPKGWSPWMGNFALDTLYYGEYQNRGAGSDLANRVTWKGIQHMTQQKAEEWTGGAAFRGDEWITSSGVPYVPTLMQV</sequence>
<keyword evidence="7" id="KW-0964">Secreted</keyword>
<dbReference type="Gene3D" id="1.20.140.40">
    <property type="entry name" value="Invertase/pectin methylesterase inhibitor family protein"/>
    <property type="match status" value="1"/>
</dbReference>
<dbReference type="GO" id="GO:0042545">
    <property type="term" value="P:cell wall modification"/>
    <property type="evidence" value="ECO:0007669"/>
    <property type="project" value="UniProtKB-UniRule"/>
</dbReference>
<comment type="similarity">
    <text evidence="3">In the N-terminal section; belongs to the PMEI family.</text>
</comment>
<evidence type="ECO:0000256" key="16">
    <source>
        <dbReference type="RuleBase" id="RU000589"/>
    </source>
</evidence>
<feature type="domain" description="Pectinesterase inhibitor" evidence="17">
    <location>
        <begin position="30"/>
        <end position="180"/>
    </location>
</feature>
<keyword evidence="19" id="KW-1185">Reference proteome</keyword>
<comment type="function">
    <text evidence="14">Acts in the modification of cell walls via demethylesterification of cell wall pectin.</text>
</comment>
<evidence type="ECO:0000259" key="17">
    <source>
        <dbReference type="SMART" id="SM00856"/>
    </source>
</evidence>
<evidence type="ECO:0000313" key="18">
    <source>
        <dbReference type="EMBL" id="EYU45539.1"/>
    </source>
</evidence>
<protein>
    <recommendedName>
        <fullName evidence="5 16">Pectinesterase</fullName>
        <ecNumber evidence="5 16">3.1.1.11</ecNumber>
    </recommendedName>
</protein>
<keyword evidence="6" id="KW-0134">Cell wall</keyword>
<evidence type="ECO:0000256" key="1">
    <source>
        <dbReference type="ARBA" id="ARBA00004191"/>
    </source>
</evidence>
<gene>
    <name evidence="18" type="ORF">MIMGU_mgv1a004121mg</name>
</gene>
<evidence type="ECO:0000256" key="6">
    <source>
        <dbReference type="ARBA" id="ARBA00022512"/>
    </source>
</evidence>
<evidence type="ECO:0000256" key="9">
    <source>
        <dbReference type="ARBA" id="ARBA00023085"/>
    </source>
</evidence>
<dbReference type="InterPro" id="IPR035513">
    <property type="entry name" value="Invertase/methylesterase_inhib"/>
</dbReference>
<dbReference type="Gene3D" id="2.160.20.10">
    <property type="entry name" value="Single-stranded right-handed beta-helix, Pectin lyase-like"/>
    <property type="match status" value="1"/>
</dbReference>
<dbReference type="AlphaFoldDB" id="A0A022RZN1"/>
<dbReference type="SUPFAM" id="SSF51126">
    <property type="entry name" value="Pectin lyase-like"/>
    <property type="match status" value="1"/>
</dbReference>
<keyword evidence="8 16" id="KW-0378">Hydrolase</keyword>
<dbReference type="InterPro" id="IPR000070">
    <property type="entry name" value="Pectinesterase_cat"/>
</dbReference>
<dbReference type="SMART" id="SM00856">
    <property type="entry name" value="PMEI"/>
    <property type="match status" value="1"/>
</dbReference>
<dbReference type="EC" id="3.1.1.11" evidence="5 16"/>
<keyword evidence="12" id="KW-0961">Cell wall biogenesis/degradation</keyword>
<dbReference type="InterPro" id="IPR011050">
    <property type="entry name" value="Pectin_lyase_fold/virulence"/>
</dbReference>
<dbReference type="eggNOG" id="KOG2359">
    <property type="taxonomic scope" value="Eukaryota"/>
</dbReference>